<reference evidence="2" key="1">
    <citation type="journal article" date="2023" name="G3 (Bethesda)">
        <title>Genome assembly and association tests identify interacting loci associated with vigor, precocity, and sex in interspecific pistachio rootstocks.</title>
        <authorList>
            <person name="Palmer W."/>
            <person name="Jacygrad E."/>
            <person name="Sagayaradj S."/>
            <person name="Cavanaugh K."/>
            <person name="Han R."/>
            <person name="Bertier L."/>
            <person name="Beede B."/>
            <person name="Kafkas S."/>
            <person name="Golino D."/>
            <person name="Preece J."/>
            <person name="Michelmore R."/>
        </authorList>
    </citation>
    <scope>NUCLEOTIDE SEQUENCE [LARGE SCALE GENOMIC DNA]</scope>
</reference>
<keyword evidence="2" id="KW-1185">Reference proteome</keyword>
<evidence type="ECO:0000313" key="1">
    <source>
        <dbReference type="EMBL" id="KAJ0031309.1"/>
    </source>
</evidence>
<sequence length="140" mass="15378">MRGGEGKVVGRTSKKQIQTHSSPQYTLRQVYPLIDTLLACGGLAKNPLFLQQHADIIGCPIILPRENESVLLGAAILGAVAAKRYSSLIEAMKALNAAGQVIHPSEDPKVKKYHDAKYHIFRELYQQQVSQRSLMAQALA</sequence>
<protein>
    <submittedName>
        <fullName evidence="1">Uncharacterized protein</fullName>
    </submittedName>
</protein>
<organism evidence="1 2">
    <name type="scientific">Pistacia integerrima</name>
    <dbReference type="NCBI Taxonomy" id="434235"/>
    <lineage>
        <taxon>Eukaryota</taxon>
        <taxon>Viridiplantae</taxon>
        <taxon>Streptophyta</taxon>
        <taxon>Embryophyta</taxon>
        <taxon>Tracheophyta</taxon>
        <taxon>Spermatophyta</taxon>
        <taxon>Magnoliopsida</taxon>
        <taxon>eudicotyledons</taxon>
        <taxon>Gunneridae</taxon>
        <taxon>Pentapetalae</taxon>
        <taxon>rosids</taxon>
        <taxon>malvids</taxon>
        <taxon>Sapindales</taxon>
        <taxon>Anacardiaceae</taxon>
        <taxon>Pistacia</taxon>
    </lineage>
</organism>
<dbReference type="EMBL" id="CM047743">
    <property type="protein sequence ID" value="KAJ0031309.1"/>
    <property type="molecule type" value="Genomic_DNA"/>
</dbReference>
<comment type="caution">
    <text evidence="1">The sequence shown here is derived from an EMBL/GenBank/DDBJ whole genome shotgun (WGS) entry which is preliminary data.</text>
</comment>
<name>A0ACC0Y9M5_9ROSI</name>
<proteinExistence type="predicted"/>
<gene>
    <name evidence="1" type="ORF">Pint_14196</name>
</gene>
<evidence type="ECO:0000313" key="2">
    <source>
        <dbReference type="Proteomes" id="UP001163603"/>
    </source>
</evidence>
<accession>A0ACC0Y9M5</accession>
<dbReference type="Proteomes" id="UP001163603">
    <property type="component" value="Chromosome 8"/>
</dbReference>